<dbReference type="PANTHER" id="PTHR28532">
    <property type="entry name" value="GEO13458P1"/>
    <property type="match status" value="1"/>
</dbReference>
<sequence length="138" mass="15855">MMMDDFDAIDTVEEQFVLEGHEEGVAEGRRLGFLEGKDLGEVKGYEIGSEVGFYYGCYMLWSEMIRTRPNELPARAEKSIKSLGNLIELYKLENSLDEKILMELQLIRAKFKVVTAILGQKHLVFNETTVLEHKNMSF</sequence>
<dbReference type="STRING" id="112090.W4H5E0"/>
<dbReference type="InterPro" id="IPR052436">
    <property type="entry name" value="LTO1_adapter"/>
</dbReference>
<dbReference type="VEuPathDB" id="FungiDB:H257_01882"/>
<organism evidence="3">
    <name type="scientific">Aphanomyces astaci</name>
    <name type="common">Crayfish plague agent</name>
    <dbReference type="NCBI Taxonomy" id="112090"/>
    <lineage>
        <taxon>Eukaryota</taxon>
        <taxon>Sar</taxon>
        <taxon>Stramenopiles</taxon>
        <taxon>Oomycota</taxon>
        <taxon>Saprolegniomycetes</taxon>
        <taxon>Saprolegniales</taxon>
        <taxon>Verrucalvaceae</taxon>
        <taxon>Aphanomyces</taxon>
    </lineage>
</organism>
<dbReference type="EMBL" id="KI913116">
    <property type="protein sequence ID" value="ETV86816.1"/>
    <property type="molecule type" value="Genomic_DNA"/>
</dbReference>
<name>W4H5E0_APHAT</name>
<evidence type="ECO:0000256" key="1">
    <source>
        <dbReference type="ARBA" id="ARBA00038090"/>
    </source>
</evidence>
<dbReference type="RefSeq" id="XP_009823613.1">
    <property type="nucleotide sequence ID" value="XM_009825311.1"/>
</dbReference>
<reference evidence="3" key="1">
    <citation type="submission" date="2013-12" db="EMBL/GenBank/DDBJ databases">
        <title>The Genome Sequence of Aphanomyces astaci APO3.</title>
        <authorList>
            <consortium name="The Broad Institute Genomics Platform"/>
            <person name="Russ C."/>
            <person name="Tyler B."/>
            <person name="van West P."/>
            <person name="Dieguez-Uribeondo J."/>
            <person name="Young S.K."/>
            <person name="Zeng Q."/>
            <person name="Gargeya S."/>
            <person name="Fitzgerald M."/>
            <person name="Abouelleil A."/>
            <person name="Alvarado L."/>
            <person name="Chapman S.B."/>
            <person name="Gainer-Dewar J."/>
            <person name="Goldberg J."/>
            <person name="Griggs A."/>
            <person name="Gujja S."/>
            <person name="Hansen M."/>
            <person name="Howarth C."/>
            <person name="Imamovic A."/>
            <person name="Ireland A."/>
            <person name="Larimer J."/>
            <person name="McCowan C."/>
            <person name="Murphy C."/>
            <person name="Pearson M."/>
            <person name="Poon T.W."/>
            <person name="Priest M."/>
            <person name="Roberts A."/>
            <person name="Saif S."/>
            <person name="Shea T."/>
            <person name="Sykes S."/>
            <person name="Wortman J."/>
            <person name="Nusbaum C."/>
            <person name="Birren B."/>
        </authorList>
    </citation>
    <scope>NUCLEOTIDE SEQUENCE [LARGE SCALE GENOMIC DNA]</scope>
    <source>
        <strain evidence="3">APO3</strain>
    </source>
</reference>
<feature type="domain" description="Essential protein Yae1 N-terminal" evidence="2">
    <location>
        <begin position="20"/>
        <end position="57"/>
    </location>
</feature>
<dbReference type="EMBL" id="KI913116">
    <property type="protein sequence ID" value="ETV86814.1"/>
    <property type="molecule type" value="Genomic_DNA"/>
</dbReference>
<dbReference type="GeneID" id="20803878"/>
<dbReference type="RefSeq" id="XP_009823614.1">
    <property type="nucleotide sequence ID" value="XM_009825312.1"/>
</dbReference>
<dbReference type="AlphaFoldDB" id="W4H5E0"/>
<evidence type="ECO:0000259" key="2">
    <source>
        <dbReference type="Pfam" id="PF09811"/>
    </source>
</evidence>
<proteinExistence type="inferred from homology"/>
<dbReference type="Pfam" id="PF09811">
    <property type="entry name" value="Yae1_N"/>
    <property type="match status" value="1"/>
</dbReference>
<comment type="similarity">
    <text evidence="1">Belongs to the LTO1 family.</text>
</comment>
<dbReference type="OrthoDB" id="48036at2759"/>
<dbReference type="InterPro" id="IPR019191">
    <property type="entry name" value="Essential_protein_Yae1_N"/>
</dbReference>
<gene>
    <name evidence="3" type="ORF">H257_01882</name>
</gene>
<dbReference type="PANTHER" id="PTHR28532:SF1">
    <property type="entry name" value="ORAL CANCER OVEREXPRESSED 1"/>
    <property type="match status" value="1"/>
</dbReference>
<evidence type="ECO:0000313" key="3">
    <source>
        <dbReference type="EMBL" id="ETV86816.1"/>
    </source>
</evidence>
<accession>W4H5E0</accession>
<dbReference type="RefSeq" id="XP_009823617.1">
    <property type="nucleotide sequence ID" value="XM_009825315.1"/>
</dbReference>
<dbReference type="EMBL" id="KI913116">
    <property type="protein sequence ID" value="ETV86815.1"/>
    <property type="molecule type" value="Genomic_DNA"/>
</dbReference>
<protein>
    <recommendedName>
        <fullName evidence="2">Essential protein Yae1 N-terminal domain-containing protein</fullName>
    </recommendedName>
</protein>